<keyword evidence="2 3" id="KW-0413">Isomerase</keyword>
<comment type="catalytic activity">
    <reaction evidence="3">
        <text>D-glyceraldehyde 3-phosphate = dihydroxyacetone phosphate</text>
        <dbReference type="Rhea" id="RHEA:18585"/>
        <dbReference type="ChEBI" id="CHEBI:57642"/>
        <dbReference type="ChEBI" id="CHEBI:59776"/>
        <dbReference type="EC" id="5.3.1.1"/>
    </reaction>
</comment>
<dbReference type="AlphaFoldDB" id="A0A2L1GM69"/>
<sequence>MTMKKIVLANLKAYRSPRLVGEWCDALLSALGKTPDTLEVVLALPDMALGDAADKIGGHAGFSLAAQALSPFPQGSYTGATPAAWLKGLVRYTLAGHRERRCYFHESVQDVAREVAEALDEAIRPIVCVESGTFAPQLAALRREEQEQVFWAFTPRVTMPLQKEDLETIAKSVAHIRRQSDDRPVLYGGGVHAGNARSIWAIEGLGGLMLGEACHNASAFARIVESLG</sequence>
<dbReference type="InterPro" id="IPR000652">
    <property type="entry name" value="Triosephosphate_isomerase"/>
</dbReference>
<reference evidence="4" key="1">
    <citation type="submission" date="2017-05" db="EMBL/GenBank/DDBJ databases">
        <authorList>
            <person name="Song R."/>
            <person name="Chenine A.L."/>
            <person name="Ruprecht R.M."/>
        </authorList>
    </citation>
    <scope>NUCLEOTIDE SEQUENCE</scope>
    <source>
        <strain evidence="4">ORNL</strain>
    </source>
</reference>
<dbReference type="UniPathway" id="UPA00138"/>
<protein>
    <recommendedName>
        <fullName evidence="3">Triosephosphate isomerase</fullName>
        <ecNumber evidence="3">5.3.1.1</ecNumber>
    </recommendedName>
</protein>
<dbReference type="OrthoDB" id="9809429at2"/>
<keyword evidence="3" id="KW-0963">Cytoplasm</keyword>
<dbReference type="EC" id="5.3.1.1" evidence="3"/>
<evidence type="ECO:0000256" key="2">
    <source>
        <dbReference type="ARBA" id="ARBA00023235"/>
    </source>
</evidence>
<dbReference type="GO" id="GO:0046166">
    <property type="term" value="P:glyceraldehyde-3-phosphate biosynthetic process"/>
    <property type="evidence" value="ECO:0007669"/>
    <property type="project" value="TreeGrafter"/>
</dbReference>
<dbReference type="GO" id="GO:0004807">
    <property type="term" value="F:triose-phosphate isomerase activity"/>
    <property type="evidence" value="ECO:0007669"/>
    <property type="project" value="UniProtKB-EC"/>
</dbReference>
<dbReference type="Gene3D" id="3.20.20.70">
    <property type="entry name" value="Aldolase class I"/>
    <property type="match status" value="1"/>
</dbReference>
<dbReference type="GO" id="GO:0006096">
    <property type="term" value="P:glycolytic process"/>
    <property type="evidence" value="ECO:0007669"/>
    <property type="project" value="UniProtKB-UniPathway"/>
</dbReference>
<dbReference type="SUPFAM" id="SSF51351">
    <property type="entry name" value="Triosephosphate isomerase (TIM)"/>
    <property type="match status" value="1"/>
</dbReference>
<dbReference type="InterPro" id="IPR013785">
    <property type="entry name" value="Aldolase_TIM"/>
</dbReference>
<dbReference type="KEGG" id="deo:CAY53_03755"/>
<dbReference type="GO" id="GO:0006094">
    <property type="term" value="P:gluconeogenesis"/>
    <property type="evidence" value="ECO:0007669"/>
    <property type="project" value="UniProtKB-UniPathway"/>
</dbReference>
<dbReference type="PANTHER" id="PTHR21139:SF42">
    <property type="entry name" value="TRIOSEPHOSPHATE ISOMERASE"/>
    <property type="match status" value="1"/>
</dbReference>
<evidence type="ECO:0000313" key="4">
    <source>
        <dbReference type="EMBL" id="AVD70707.1"/>
    </source>
</evidence>
<keyword evidence="5" id="KW-1185">Reference proteome</keyword>
<name>A0A2L1GM69_9BACT</name>
<dbReference type="GO" id="GO:0005829">
    <property type="term" value="C:cytosol"/>
    <property type="evidence" value="ECO:0007669"/>
    <property type="project" value="TreeGrafter"/>
</dbReference>
<dbReference type="Proteomes" id="UP000239867">
    <property type="component" value="Chromosome"/>
</dbReference>
<evidence type="ECO:0000313" key="5">
    <source>
        <dbReference type="Proteomes" id="UP000239867"/>
    </source>
</evidence>
<comment type="subunit">
    <text evidence="3">Homodimer.</text>
</comment>
<evidence type="ECO:0000256" key="1">
    <source>
        <dbReference type="ARBA" id="ARBA00007422"/>
    </source>
</evidence>
<dbReference type="PROSITE" id="PS51440">
    <property type="entry name" value="TIM_2"/>
    <property type="match status" value="1"/>
</dbReference>
<comment type="pathway">
    <text evidence="3">Carbohydrate biosynthesis; gluconeogenesis.</text>
</comment>
<dbReference type="UniPathway" id="UPA00109">
    <property type="reaction ID" value="UER00189"/>
</dbReference>
<evidence type="ECO:0000256" key="3">
    <source>
        <dbReference type="RuleBase" id="RU363013"/>
    </source>
</evidence>
<dbReference type="RefSeq" id="WP_104936000.1">
    <property type="nucleotide sequence ID" value="NZ_CP021255.1"/>
</dbReference>
<accession>A0A2L1GM69</accession>
<dbReference type="Pfam" id="PF00121">
    <property type="entry name" value="TIM"/>
    <property type="match status" value="2"/>
</dbReference>
<dbReference type="PANTHER" id="PTHR21139">
    <property type="entry name" value="TRIOSEPHOSPHATE ISOMERASE"/>
    <property type="match status" value="1"/>
</dbReference>
<keyword evidence="3" id="KW-0312">Gluconeogenesis</keyword>
<dbReference type="GO" id="GO:0019563">
    <property type="term" value="P:glycerol catabolic process"/>
    <property type="evidence" value="ECO:0007669"/>
    <property type="project" value="TreeGrafter"/>
</dbReference>
<organism evidence="4 5">
    <name type="scientific">Desulfobulbus oralis</name>
    <dbReference type="NCBI Taxonomy" id="1986146"/>
    <lineage>
        <taxon>Bacteria</taxon>
        <taxon>Pseudomonadati</taxon>
        <taxon>Thermodesulfobacteriota</taxon>
        <taxon>Desulfobulbia</taxon>
        <taxon>Desulfobulbales</taxon>
        <taxon>Desulfobulbaceae</taxon>
        <taxon>Desulfobulbus</taxon>
    </lineage>
</organism>
<gene>
    <name evidence="4" type="ORF">CAY53_03755</name>
</gene>
<dbReference type="CDD" id="cd00311">
    <property type="entry name" value="TIM"/>
    <property type="match status" value="1"/>
</dbReference>
<proteinExistence type="inferred from homology"/>
<dbReference type="InterPro" id="IPR035990">
    <property type="entry name" value="TIM_sf"/>
</dbReference>
<reference evidence="4" key="2">
    <citation type="journal article" date="2018" name="MBio">
        <title>Insights into the evolution of host association through the isolation and characterization of a novel human periodontal pathobiont, Desulfobulbus oralis.</title>
        <authorList>
            <person name="Cross K.L."/>
            <person name="Chirania P."/>
            <person name="Xiong W."/>
            <person name="Beall C.J."/>
            <person name="Elkins J.G."/>
            <person name="Giannone R.J."/>
            <person name="Griffen A.L."/>
            <person name="Guss A.M."/>
            <person name="Hettich R.L."/>
            <person name="Joshi S.S."/>
            <person name="Mokrzan E.M."/>
            <person name="Martin R.K."/>
            <person name="Zhulin I.B."/>
            <person name="Leys E.J."/>
            <person name="Podar M."/>
        </authorList>
    </citation>
    <scope>NUCLEOTIDE SEQUENCE [LARGE SCALE GENOMIC DNA]</scope>
    <source>
        <strain evidence="4">ORNL</strain>
    </source>
</reference>
<comment type="pathway">
    <text evidence="3">Carbohydrate degradation; glycolysis; D-glyceraldehyde 3-phosphate from glycerone phosphate: step 1/1.</text>
</comment>
<dbReference type="EMBL" id="CP021255">
    <property type="protein sequence ID" value="AVD70707.1"/>
    <property type="molecule type" value="Genomic_DNA"/>
</dbReference>
<comment type="subcellular location">
    <subcellularLocation>
        <location evidence="3">Cytoplasm</location>
    </subcellularLocation>
</comment>
<keyword evidence="3" id="KW-0324">Glycolysis</keyword>
<comment type="similarity">
    <text evidence="1 3">Belongs to the triosephosphate isomerase family.</text>
</comment>